<keyword evidence="4" id="KW-0812">Transmembrane</keyword>
<evidence type="ECO:0000256" key="2">
    <source>
        <dbReference type="ARBA" id="ARBA00023136"/>
    </source>
</evidence>
<accession>A0ABQ9MBE8</accession>
<dbReference type="Proteomes" id="UP001174677">
    <property type="component" value="Chromosome 7"/>
</dbReference>
<keyword evidence="2 4" id="KW-0472">Membrane</keyword>
<keyword evidence="4" id="KW-1133">Transmembrane helix</keyword>
<proteinExistence type="predicted"/>
<feature type="region of interest" description="Disordered" evidence="3">
    <location>
        <begin position="1"/>
        <end position="34"/>
    </location>
</feature>
<comment type="subcellular location">
    <subcellularLocation>
        <location evidence="1">Membrane</location>
    </subcellularLocation>
</comment>
<protein>
    <recommendedName>
        <fullName evidence="7">Late embryogenesis abundant protein LEA-2 subgroup domain-containing protein</fullName>
    </recommendedName>
</protein>
<comment type="caution">
    <text evidence="5">The sequence shown here is derived from an EMBL/GenBank/DDBJ whole genome shotgun (WGS) entry which is preliminary data.</text>
</comment>
<dbReference type="SUPFAM" id="SSF117070">
    <property type="entry name" value="LEA14-like"/>
    <property type="match status" value="1"/>
</dbReference>
<feature type="transmembrane region" description="Helical" evidence="4">
    <location>
        <begin position="95"/>
        <end position="116"/>
    </location>
</feature>
<keyword evidence="6" id="KW-1185">Reference proteome</keyword>
<reference evidence="5" key="1">
    <citation type="journal article" date="2023" name="Plant Biotechnol. J.">
        <title>Chromosome-level wild Hevea brasiliensis genome provides new tools for genomic-assisted breeding and valuable loci to elevate rubber yield.</title>
        <authorList>
            <person name="Cheng H."/>
            <person name="Song X."/>
            <person name="Hu Y."/>
            <person name="Wu T."/>
            <person name="Yang Q."/>
            <person name="An Z."/>
            <person name="Feng S."/>
            <person name="Deng Z."/>
            <person name="Wu W."/>
            <person name="Zeng X."/>
            <person name="Tu M."/>
            <person name="Wang X."/>
            <person name="Huang H."/>
        </authorList>
    </citation>
    <scope>NUCLEOTIDE SEQUENCE</scope>
    <source>
        <strain evidence="5">MT/VB/25A 57/8</strain>
    </source>
</reference>
<evidence type="ECO:0008006" key="7">
    <source>
        <dbReference type="Google" id="ProtNLM"/>
    </source>
</evidence>
<evidence type="ECO:0000256" key="3">
    <source>
        <dbReference type="SAM" id="MobiDB-lite"/>
    </source>
</evidence>
<name>A0ABQ9MBE8_HEVBR</name>
<dbReference type="EMBL" id="JARPOI010000007">
    <property type="protein sequence ID" value="KAJ9177617.1"/>
    <property type="molecule type" value="Genomic_DNA"/>
</dbReference>
<evidence type="ECO:0000313" key="6">
    <source>
        <dbReference type="Proteomes" id="UP001174677"/>
    </source>
</evidence>
<evidence type="ECO:0000256" key="4">
    <source>
        <dbReference type="SAM" id="Phobius"/>
    </source>
</evidence>
<sequence>MEERLPTISIQPTDDPSLHRRPSPPNYEPIFQPRPFPFRKSSFQARSRPLSIESEIYIVQIPKEQIFSVPPPENAITAERYRNPETNESSHRNRLVCVIITLLVVAAIVGLIAGVVHNVFNLETPAFSVVHVRVKNPPSSSHKTSFEITLKAKNRNERTENIYSSDGEITLLYNGHKIGSGKSPEFDQAADSSKKIGLELRSSKGALPEEIERSIRDKMGKRHVSLVLKMNNVPVKMKSWKAIDVVCNLKVSSLGDSGNNIVSQDCETKFN</sequence>
<dbReference type="InterPro" id="IPR044839">
    <property type="entry name" value="NDR1-like"/>
</dbReference>
<feature type="compositionally biased region" description="Pro residues" evidence="3">
    <location>
        <begin position="23"/>
        <end position="34"/>
    </location>
</feature>
<evidence type="ECO:0000256" key="1">
    <source>
        <dbReference type="ARBA" id="ARBA00004370"/>
    </source>
</evidence>
<dbReference type="PANTHER" id="PTHR31234">
    <property type="entry name" value="LATE EMBRYOGENESIS ABUNDANT (LEA) HYDROXYPROLINE-RICH GLYCOPROTEIN FAMILY"/>
    <property type="match status" value="1"/>
</dbReference>
<evidence type="ECO:0000313" key="5">
    <source>
        <dbReference type="EMBL" id="KAJ9177617.1"/>
    </source>
</evidence>
<dbReference type="Gene3D" id="2.60.40.1820">
    <property type="match status" value="1"/>
</dbReference>
<dbReference type="PANTHER" id="PTHR31234:SF68">
    <property type="entry name" value="EXPRESSED PROTEIN"/>
    <property type="match status" value="1"/>
</dbReference>
<gene>
    <name evidence="5" type="ORF">P3X46_012818</name>
</gene>
<organism evidence="5 6">
    <name type="scientific">Hevea brasiliensis</name>
    <name type="common">Para rubber tree</name>
    <name type="synonym">Siphonia brasiliensis</name>
    <dbReference type="NCBI Taxonomy" id="3981"/>
    <lineage>
        <taxon>Eukaryota</taxon>
        <taxon>Viridiplantae</taxon>
        <taxon>Streptophyta</taxon>
        <taxon>Embryophyta</taxon>
        <taxon>Tracheophyta</taxon>
        <taxon>Spermatophyta</taxon>
        <taxon>Magnoliopsida</taxon>
        <taxon>eudicotyledons</taxon>
        <taxon>Gunneridae</taxon>
        <taxon>Pentapetalae</taxon>
        <taxon>rosids</taxon>
        <taxon>fabids</taxon>
        <taxon>Malpighiales</taxon>
        <taxon>Euphorbiaceae</taxon>
        <taxon>Crotonoideae</taxon>
        <taxon>Micrandreae</taxon>
        <taxon>Hevea</taxon>
    </lineage>
</organism>